<dbReference type="FunFam" id="3.90.550.50:FF:000001">
    <property type="entry name" value="Hexosyltransferase"/>
    <property type="match status" value="1"/>
</dbReference>
<dbReference type="AlphaFoldDB" id="A0A9P0DSI7"/>
<organism evidence="12 13">
    <name type="scientific">Phaedon cochleariae</name>
    <name type="common">Mustard beetle</name>
    <dbReference type="NCBI Taxonomy" id="80249"/>
    <lineage>
        <taxon>Eukaryota</taxon>
        <taxon>Metazoa</taxon>
        <taxon>Ecdysozoa</taxon>
        <taxon>Arthropoda</taxon>
        <taxon>Hexapoda</taxon>
        <taxon>Insecta</taxon>
        <taxon>Pterygota</taxon>
        <taxon>Neoptera</taxon>
        <taxon>Endopterygota</taxon>
        <taxon>Coleoptera</taxon>
        <taxon>Polyphaga</taxon>
        <taxon>Cucujiformia</taxon>
        <taxon>Chrysomeloidea</taxon>
        <taxon>Chrysomelidae</taxon>
        <taxon>Chrysomelinae</taxon>
        <taxon>Chrysomelini</taxon>
        <taxon>Phaedon</taxon>
    </lineage>
</organism>
<keyword evidence="7 11" id="KW-1133">Transmembrane helix</keyword>
<evidence type="ECO:0000256" key="11">
    <source>
        <dbReference type="RuleBase" id="RU363063"/>
    </source>
</evidence>
<dbReference type="PANTHER" id="PTHR11214">
    <property type="entry name" value="BETA-1,3-N-ACETYLGLUCOSAMINYLTRANSFERASE"/>
    <property type="match status" value="1"/>
</dbReference>
<evidence type="ECO:0000256" key="3">
    <source>
        <dbReference type="ARBA" id="ARBA00022676"/>
    </source>
</evidence>
<dbReference type="Pfam" id="PF01762">
    <property type="entry name" value="Galactosyl_T"/>
    <property type="match status" value="1"/>
</dbReference>
<keyword evidence="9 11" id="KW-0472">Membrane</keyword>
<evidence type="ECO:0000256" key="10">
    <source>
        <dbReference type="ARBA" id="ARBA00023180"/>
    </source>
</evidence>
<keyword evidence="13" id="KW-1185">Reference proteome</keyword>
<protein>
    <recommendedName>
        <fullName evidence="11">Hexosyltransferase</fullName>
        <ecNumber evidence="11">2.4.1.-</ecNumber>
    </recommendedName>
</protein>
<feature type="transmembrane region" description="Helical" evidence="11">
    <location>
        <begin position="63"/>
        <end position="83"/>
    </location>
</feature>
<keyword evidence="6 11" id="KW-0735">Signal-anchor</keyword>
<dbReference type="GO" id="GO:0000139">
    <property type="term" value="C:Golgi membrane"/>
    <property type="evidence" value="ECO:0007669"/>
    <property type="project" value="UniProtKB-SubCell"/>
</dbReference>
<dbReference type="GO" id="GO:0016758">
    <property type="term" value="F:hexosyltransferase activity"/>
    <property type="evidence" value="ECO:0007669"/>
    <property type="project" value="InterPro"/>
</dbReference>
<keyword evidence="3 11" id="KW-0328">Glycosyltransferase</keyword>
<evidence type="ECO:0000313" key="13">
    <source>
        <dbReference type="Proteomes" id="UP001153737"/>
    </source>
</evidence>
<dbReference type="Gene3D" id="3.90.550.50">
    <property type="match status" value="1"/>
</dbReference>
<evidence type="ECO:0000256" key="4">
    <source>
        <dbReference type="ARBA" id="ARBA00022679"/>
    </source>
</evidence>
<comment type="similarity">
    <text evidence="2 11">Belongs to the glycosyltransferase 31 family.</text>
</comment>
<keyword evidence="10" id="KW-0325">Glycoprotein</keyword>
<proteinExistence type="inferred from homology"/>
<dbReference type="OrthoDB" id="115198at2759"/>
<evidence type="ECO:0000256" key="9">
    <source>
        <dbReference type="ARBA" id="ARBA00023136"/>
    </source>
</evidence>
<comment type="subcellular location">
    <subcellularLocation>
        <location evidence="1 11">Golgi apparatus membrane</location>
        <topology evidence="1 11">Single-pass type II membrane protein</topology>
    </subcellularLocation>
</comment>
<dbReference type="PANTHER" id="PTHR11214:SF376">
    <property type="entry name" value="HEXOSYLTRANSFERASE"/>
    <property type="match status" value="1"/>
</dbReference>
<sequence length="375" mass="43632">MYLHQKVIRTRLFLIIDRLIFIVFGLVIEYPTQSIAYLTYMKSIATMKGVTIISTRLSNKRGYITLAIILYLFLISLFGQFHVRNYNFKSDYNRLINITFSFEHLPLICHSSQPTFIVIVHSSPENFVKRKTIRETWGGKTNNVSLLFALGHTENVQIHKEIEREYEVHQDLLEGSFLDTYHNLTYKHVMELKYTVYHCPEVKYLVKLDDDVFVNMPNLKEFIHLYNLENANSTSILCSRMSGNPVLRSGRWGVPVEEYPDEYYPDHCSGFAIIYPQRAVAALYAQAQKTKYFWIDDAFVSGIVAKGAGLTHTEIADLFLSDEEVVGIVDFDFTNITKPFLFGRMNLDDYQIRSLWDFVKHHTPKASILDYLKIE</sequence>
<evidence type="ECO:0000256" key="8">
    <source>
        <dbReference type="ARBA" id="ARBA00023034"/>
    </source>
</evidence>
<evidence type="ECO:0000256" key="6">
    <source>
        <dbReference type="ARBA" id="ARBA00022968"/>
    </source>
</evidence>
<name>A0A9P0DSI7_PHACE</name>
<dbReference type="GO" id="GO:0006493">
    <property type="term" value="P:protein O-linked glycosylation"/>
    <property type="evidence" value="ECO:0007669"/>
    <property type="project" value="TreeGrafter"/>
</dbReference>
<keyword evidence="5 11" id="KW-0812">Transmembrane</keyword>
<gene>
    <name evidence="12" type="ORF">PHAECO_LOCUS12480</name>
</gene>
<keyword evidence="4" id="KW-0808">Transferase</keyword>
<dbReference type="EC" id="2.4.1.-" evidence="11"/>
<accession>A0A9P0DSI7</accession>
<dbReference type="InterPro" id="IPR002659">
    <property type="entry name" value="Glyco_trans_31"/>
</dbReference>
<evidence type="ECO:0000256" key="5">
    <source>
        <dbReference type="ARBA" id="ARBA00022692"/>
    </source>
</evidence>
<evidence type="ECO:0000256" key="2">
    <source>
        <dbReference type="ARBA" id="ARBA00008661"/>
    </source>
</evidence>
<reference evidence="12" key="2">
    <citation type="submission" date="2022-10" db="EMBL/GenBank/DDBJ databases">
        <authorList>
            <consortium name="ENA_rothamsted_submissions"/>
            <consortium name="culmorum"/>
            <person name="King R."/>
        </authorList>
    </citation>
    <scope>NUCLEOTIDE SEQUENCE</scope>
</reference>
<keyword evidence="8 11" id="KW-0333">Golgi apparatus</keyword>
<dbReference type="Proteomes" id="UP001153737">
    <property type="component" value="Chromosome 9"/>
</dbReference>
<evidence type="ECO:0000256" key="1">
    <source>
        <dbReference type="ARBA" id="ARBA00004323"/>
    </source>
</evidence>
<reference evidence="12" key="1">
    <citation type="submission" date="2022-01" db="EMBL/GenBank/DDBJ databases">
        <authorList>
            <person name="King R."/>
        </authorList>
    </citation>
    <scope>NUCLEOTIDE SEQUENCE</scope>
</reference>
<evidence type="ECO:0000313" key="12">
    <source>
        <dbReference type="EMBL" id="CAH1183831.1"/>
    </source>
</evidence>
<evidence type="ECO:0000256" key="7">
    <source>
        <dbReference type="ARBA" id="ARBA00022989"/>
    </source>
</evidence>
<dbReference type="EMBL" id="OU896715">
    <property type="protein sequence ID" value="CAH1183831.1"/>
    <property type="molecule type" value="Genomic_DNA"/>
</dbReference>